<feature type="region of interest" description="Disordered" evidence="6">
    <location>
        <begin position="456"/>
        <end position="480"/>
    </location>
</feature>
<reference evidence="8 9" key="1">
    <citation type="journal article" date="2017" name="Gigascience">
        <title>Genome sequence of the small brown planthopper, Laodelphax striatellus.</title>
        <authorList>
            <person name="Zhu J."/>
            <person name="Jiang F."/>
            <person name="Wang X."/>
            <person name="Yang P."/>
            <person name="Bao Y."/>
            <person name="Zhao W."/>
            <person name="Wang W."/>
            <person name="Lu H."/>
            <person name="Wang Q."/>
            <person name="Cui N."/>
            <person name="Li J."/>
            <person name="Chen X."/>
            <person name="Luo L."/>
            <person name="Yu J."/>
            <person name="Kang L."/>
            <person name="Cui F."/>
        </authorList>
    </citation>
    <scope>NUCLEOTIDE SEQUENCE [LARGE SCALE GENOMIC DNA]</scope>
    <source>
        <strain evidence="8">Lst14</strain>
    </source>
</reference>
<evidence type="ECO:0000256" key="6">
    <source>
        <dbReference type="SAM" id="MobiDB-lite"/>
    </source>
</evidence>
<evidence type="ECO:0000256" key="2">
    <source>
        <dbReference type="ARBA" id="ARBA00022771"/>
    </source>
</evidence>
<keyword evidence="3" id="KW-0862">Zinc</keyword>
<keyword evidence="9" id="KW-1185">Reference proteome</keyword>
<dbReference type="Gene3D" id="1.10.8.10">
    <property type="entry name" value="DNA helicase RuvA subunit, C-terminal domain"/>
    <property type="match status" value="1"/>
</dbReference>
<dbReference type="InterPro" id="IPR001876">
    <property type="entry name" value="Znf_RanBP2"/>
</dbReference>
<evidence type="ECO:0000313" key="8">
    <source>
        <dbReference type="EMBL" id="RZF49099.1"/>
    </source>
</evidence>
<dbReference type="SMR" id="A0A482XUX6"/>
<evidence type="ECO:0000256" key="3">
    <source>
        <dbReference type="ARBA" id="ARBA00022833"/>
    </source>
</evidence>
<dbReference type="AlphaFoldDB" id="A0A482XUX6"/>
<keyword evidence="2 4" id="KW-0863">Zinc-finger</keyword>
<gene>
    <name evidence="8" type="ORF">LSTR_LSTR008385</name>
</gene>
<evidence type="ECO:0000256" key="1">
    <source>
        <dbReference type="ARBA" id="ARBA00022723"/>
    </source>
</evidence>
<evidence type="ECO:0000313" key="9">
    <source>
        <dbReference type="Proteomes" id="UP000291343"/>
    </source>
</evidence>
<comment type="caution">
    <text evidence="8">The sequence shown here is derived from an EMBL/GenBank/DDBJ whole genome shotgun (WGS) entry which is preliminary data.</text>
</comment>
<dbReference type="PROSITE" id="PS01358">
    <property type="entry name" value="ZF_RANBP2_1"/>
    <property type="match status" value="1"/>
</dbReference>
<evidence type="ECO:0000259" key="7">
    <source>
        <dbReference type="PROSITE" id="PS50199"/>
    </source>
</evidence>
<dbReference type="Gene3D" id="4.10.1060.10">
    <property type="entry name" value="Zinc finger, RanBP2-type"/>
    <property type="match status" value="1"/>
</dbReference>
<dbReference type="PANTHER" id="PTHR46253">
    <property type="entry name" value="TGF-BETA-ACTIVATED KINASE 1 AND MAP3K7-BINDING PROTEIN TAB"/>
    <property type="match status" value="1"/>
</dbReference>
<dbReference type="SMART" id="SM00547">
    <property type="entry name" value="ZnF_RBZ"/>
    <property type="match status" value="1"/>
</dbReference>
<dbReference type="SUPFAM" id="SSF90209">
    <property type="entry name" value="Ran binding protein zinc finger-like"/>
    <property type="match status" value="1"/>
</dbReference>
<dbReference type="PANTHER" id="PTHR46253:SF1">
    <property type="entry name" value="TAB2"/>
    <property type="match status" value="1"/>
</dbReference>
<dbReference type="InParanoid" id="A0A482XUX6"/>
<keyword evidence="5" id="KW-0175">Coiled coil</keyword>
<dbReference type="OrthoDB" id="6367910at2759"/>
<sequence length="538" mass="59313">MAECPCTNISIMQLFHELKQKFPLIPDRVVSECIKKNGHDRVVLETVLERENRAYLLHSFPAAAAMSGQYGEGEGAEGEEDCCADQLHAAHLQRFQHGRQSLDSITRKTAAGLSARKSVTFRSVASDEQLHRREQCCCSDTVKPPRRMTTGADLKLEVGSGGCSTCKRTSVSVVSHSAPVTPCGCGAPAFPPVTVDVTARKHRTQLSLEPTAPFARNADCCSRPFTRVNLVLRTPSSEPQPPIDIASTAGGGLTYSSCSYDPRQGFQSRLQISIGPGGRSGCVSAARTRPPPATRLRPATSLPDVTTTSAALLHMSPHTTALLDPHKQALVSKQLEQKQRLEKELQREKEKLRFMQKEIELMERRLDGASTTMSTSSALHSRTNKVQDLRDEILRLREECKRMTSEVDQSDVPLGETSEEFYRHRHYTEQMSCPASLPVFPTRSENDVIHIPRHSSLDMSSSEQREAAAAAAGSAAAGDGPSWTCHVCTFRNHPLLKQCEQCDMPRINLGVFGGTQNIHIHVTHHNFPSRREAHSWVV</sequence>
<dbReference type="Proteomes" id="UP000291343">
    <property type="component" value="Unassembled WGS sequence"/>
</dbReference>
<organism evidence="8 9">
    <name type="scientific">Laodelphax striatellus</name>
    <name type="common">Small brown planthopper</name>
    <name type="synonym">Delphax striatella</name>
    <dbReference type="NCBI Taxonomy" id="195883"/>
    <lineage>
        <taxon>Eukaryota</taxon>
        <taxon>Metazoa</taxon>
        <taxon>Ecdysozoa</taxon>
        <taxon>Arthropoda</taxon>
        <taxon>Hexapoda</taxon>
        <taxon>Insecta</taxon>
        <taxon>Pterygota</taxon>
        <taxon>Neoptera</taxon>
        <taxon>Paraneoptera</taxon>
        <taxon>Hemiptera</taxon>
        <taxon>Auchenorrhyncha</taxon>
        <taxon>Fulgoroidea</taxon>
        <taxon>Delphacidae</taxon>
        <taxon>Criomorphinae</taxon>
        <taxon>Laodelphax</taxon>
    </lineage>
</organism>
<dbReference type="EMBL" id="QKKF02000377">
    <property type="protein sequence ID" value="RZF49099.1"/>
    <property type="molecule type" value="Genomic_DNA"/>
</dbReference>
<feature type="compositionally biased region" description="Low complexity" evidence="6">
    <location>
        <begin position="467"/>
        <end position="478"/>
    </location>
</feature>
<feature type="region of interest" description="Disordered" evidence="6">
    <location>
        <begin position="277"/>
        <end position="300"/>
    </location>
</feature>
<accession>A0A482XUX6</accession>
<evidence type="ECO:0000256" key="5">
    <source>
        <dbReference type="SAM" id="Coils"/>
    </source>
</evidence>
<name>A0A482XUX6_LAOST</name>
<dbReference type="STRING" id="195883.A0A482XUX6"/>
<dbReference type="FunCoup" id="A0A482XUX6">
    <property type="interactions" value="88"/>
</dbReference>
<evidence type="ECO:0000256" key="4">
    <source>
        <dbReference type="PROSITE-ProRule" id="PRU00322"/>
    </source>
</evidence>
<keyword evidence="1" id="KW-0479">Metal-binding</keyword>
<dbReference type="GO" id="GO:0008270">
    <property type="term" value="F:zinc ion binding"/>
    <property type="evidence" value="ECO:0007669"/>
    <property type="project" value="UniProtKB-KW"/>
</dbReference>
<feature type="domain" description="RanBP2-type" evidence="7">
    <location>
        <begin position="478"/>
        <end position="508"/>
    </location>
</feature>
<feature type="coiled-coil region" evidence="5">
    <location>
        <begin position="331"/>
        <end position="406"/>
    </location>
</feature>
<protein>
    <recommendedName>
        <fullName evidence="7">RanBP2-type domain-containing protein</fullName>
    </recommendedName>
</protein>
<dbReference type="InterPro" id="IPR036443">
    <property type="entry name" value="Znf_RanBP2_sf"/>
</dbReference>
<proteinExistence type="predicted"/>
<dbReference type="PROSITE" id="PS50199">
    <property type="entry name" value="ZF_RANBP2_2"/>
    <property type="match status" value="1"/>
</dbReference>